<keyword evidence="8" id="KW-0732">Signal</keyword>
<keyword evidence="4" id="KW-1134">Transmembrane beta strand</keyword>
<dbReference type="PANTHER" id="PTHR30026:SF20">
    <property type="entry name" value="OUTER MEMBRANE PROTEIN TOLC"/>
    <property type="match status" value="1"/>
</dbReference>
<dbReference type="PANTHER" id="PTHR30026">
    <property type="entry name" value="OUTER MEMBRANE PROTEIN TOLC"/>
    <property type="match status" value="1"/>
</dbReference>
<dbReference type="Pfam" id="PF02321">
    <property type="entry name" value="OEP"/>
    <property type="match status" value="1"/>
</dbReference>
<keyword evidence="7" id="KW-0998">Cell outer membrane</keyword>
<keyword evidence="5" id="KW-0812">Transmembrane</keyword>
<dbReference type="InterPro" id="IPR003423">
    <property type="entry name" value="OMP_efflux"/>
</dbReference>
<dbReference type="SUPFAM" id="SSF56954">
    <property type="entry name" value="Outer membrane efflux proteins (OEP)"/>
    <property type="match status" value="1"/>
</dbReference>
<proteinExistence type="inferred from homology"/>
<feature type="signal peptide" evidence="8">
    <location>
        <begin position="1"/>
        <end position="18"/>
    </location>
</feature>
<comment type="similarity">
    <text evidence="2">Belongs to the outer membrane factor (OMF) (TC 1.B.17) family.</text>
</comment>
<name>A0ABR7CIX9_9BACT</name>
<organism evidence="9 10">
    <name type="scientific">Alistipes hominis</name>
    <dbReference type="NCBI Taxonomy" id="2763015"/>
    <lineage>
        <taxon>Bacteria</taxon>
        <taxon>Pseudomonadati</taxon>
        <taxon>Bacteroidota</taxon>
        <taxon>Bacteroidia</taxon>
        <taxon>Bacteroidales</taxon>
        <taxon>Rikenellaceae</taxon>
        <taxon>Alistipes</taxon>
    </lineage>
</organism>
<evidence type="ECO:0000256" key="3">
    <source>
        <dbReference type="ARBA" id="ARBA00022448"/>
    </source>
</evidence>
<accession>A0ABR7CIX9</accession>
<dbReference type="EMBL" id="JACOOK010000001">
    <property type="protein sequence ID" value="MBC5615613.1"/>
    <property type="molecule type" value="Genomic_DNA"/>
</dbReference>
<evidence type="ECO:0000256" key="8">
    <source>
        <dbReference type="SAM" id="SignalP"/>
    </source>
</evidence>
<evidence type="ECO:0000256" key="1">
    <source>
        <dbReference type="ARBA" id="ARBA00004442"/>
    </source>
</evidence>
<dbReference type="RefSeq" id="WP_055203814.1">
    <property type="nucleotide sequence ID" value="NZ_JACOOK010000001.1"/>
</dbReference>
<keyword evidence="10" id="KW-1185">Reference proteome</keyword>
<sequence>MKCILIFAAALFAGTAYGQRSVDDVLREVEAASKELKAQRELTAAQKMEAQTGKYLANPSVEFESLWGGAERIRNSELTVMQAFDFPSAYASRNKIAKLRSSYYDTEGAALRQQLLLDAKTLCIQIVHLNRMKEFLSERVVNAERLDSAYRRKFAIGEANILECNKIGVELISAKTEYNLNEAELLAKCQQLATLTGTESDRFSGLVYPTVESLPAFEQLSALYMEQNPQVQSLQQQVSVDKQSVSLNRSLSLPKFEMGYRHDFGGEGRFKGFKVGMSIPLFENKNKVKAARAQAASSSAQLESVRLNAASELRQLYDQAVTLRESMRSMESVLQAQNNLSMLNKALDAGQITVIEYITEIGVLYQSRQMQLQLERDYNLITAQLFRFEL</sequence>
<protein>
    <submittedName>
        <fullName evidence="9">TolC family protein</fullName>
    </submittedName>
</protein>
<keyword evidence="6" id="KW-0472">Membrane</keyword>
<comment type="subcellular location">
    <subcellularLocation>
        <location evidence="1">Cell outer membrane</location>
    </subcellularLocation>
</comment>
<evidence type="ECO:0000256" key="7">
    <source>
        <dbReference type="ARBA" id="ARBA00023237"/>
    </source>
</evidence>
<evidence type="ECO:0000313" key="9">
    <source>
        <dbReference type="EMBL" id="MBC5615613.1"/>
    </source>
</evidence>
<reference evidence="9 10" key="1">
    <citation type="submission" date="2020-08" db="EMBL/GenBank/DDBJ databases">
        <title>Genome public.</title>
        <authorList>
            <person name="Liu C."/>
            <person name="Sun Q."/>
        </authorList>
    </citation>
    <scope>NUCLEOTIDE SEQUENCE [LARGE SCALE GENOMIC DNA]</scope>
    <source>
        <strain evidence="9 10">New-7</strain>
    </source>
</reference>
<comment type="caution">
    <text evidence="9">The sequence shown here is derived from an EMBL/GenBank/DDBJ whole genome shotgun (WGS) entry which is preliminary data.</text>
</comment>
<dbReference type="InterPro" id="IPR051906">
    <property type="entry name" value="TolC-like"/>
</dbReference>
<evidence type="ECO:0000256" key="5">
    <source>
        <dbReference type="ARBA" id="ARBA00022692"/>
    </source>
</evidence>
<dbReference type="Gene3D" id="1.20.1600.10">
    <property type="entry name" value="Outer membrane efflux proteins (OEP)"/>
    <property type="match status" value="1"/>
</dbReference>
<dbReference type="Proteomes" id="UP000636891">
    <property type="component" value="Unassembled WGS sequence"/>
</dbReference>
<evidence type="ECO:0000313" key="10">
    <source>
        <dbReference type="Proteomes" id="UP000636891"/>
    </source>
</evidence>
<evidence type="ECO:0000256" key="4">
    <source>
        <dbReference type="ARBA" id="ARBA00022452"/>
    </source>
</evidence>
<evidence type="ECO:0000256" key="2">
    <source>
        <dbReference type="ARBA" id="ARBA00007613"/>
    </source>
</evidence>
<gene>
    <name evidence="9" type="ORF">H8S08_01085</name>
</gene>
<keyword evidence="3" id="KW-0813">Transport</keyword>
<feature type="chain" id="PRO_5046973552" evidence="8">
    <location>
        <begin position="19"/>
        <end position="390"/>
    </location>
</feature>
<evidence type="ECO:0000256" key="6">
    <source>
        <dbReference type="ARBA" id="ARBA00023136"/>
    </source>
</evidence>